<name>A0A7X9HSU2_UNCKA</name>
<feature type="compositionally biased region" description="Polar residues" evidence="1">
    <location>
        <begin position="51"/>
        <end position="61"/>
    </location>
</feature>
<evidence type="ECO:0000313" key="3">
    <source>
        <dbReference type="Proteomes" id="UP000590542"/>
    </source>
</evidence>
<sequence>MRIFKENKIILIALVLLVTVLLLFTLKKDTKNTDLSSYKKTTSEQKKGQAATDTSTENSLPNDYEHAEAIKELLKEYPWYSKLPIDNNEYTIVWDLDIEKFRIRLKIPETSPQESKDSLIAKAVEDIKTLTGEDFQKYTYYVLYPRTTQD</sequence>
<evidence type="ECO:0000313" key="2">
    <source>
        <dbReference type="EMBL" id="NMB91717.1"/>
    </source>
</evidence>
<reference evidence="2 3" key="1">
    <citation type="journal article" date="2020" name="Biotechnol. Biofuels">
        <title>New insights from the biogas microbiome by comprehensive genome-resolved metagenomics of nearly 1600 species originating from multiple anaerobic digesters.</title>
        <authorList>
            <person name="Campanaro S."/>
            <person name="Treu L."/>
            <person name="Rodriguez-R L.M."/>
            <person name="Kovalovszki A."/>
            <person name="Ziels R.M."/>
            <person name="Maus I."/>
            <person name="Zhu X."/>
            <person name="Kougias P.G."/>
            <person name="Basile A."/>
            <person name="Luo G."/>
            <person name="Schluter A."/>
            <person name="Konstantinidis K.T."/>
            <person name="Angelidaki I."/>
        </authorList>
    </citation>
    <scope>NUCLEOTIDE SEQUENCE [LARGE SCALE GENOMIC DNA]</scope>
    <source>
        <strain evidence="2">AS27yjCOA_202</strain>
    </source>
</reference>
<proteinExistence type="predicted"/>
<dbReference type="AlphaFoldDB" id="A0A7X9HSU2"/>
<organism evidence="2 3">
    <name type="scientific">candidate division WWE3 bacterium</name>
    <dbReference type="NCBI Taxonomy" id="2053526"/>
    <lineage>
        <taxon>Bacteria</taxon>
        <taxon>Katanobacteria</taxon>
    </lineage>
</organism>
<protein>
    <submittedName>
        <fullName evidence="2">Uncharacterized protein</fullName>
    </submittedName>
</protein>
<dbReference type="EMBL" id="JAAZNV010000009">
    <property type="protein sequence ID" value="NMB91717.1"/>
    <property type="molecule type" value="Genomic_DNA"/>
</dbReference>
<gene>
    <name evidence="2" type="ORF">GYA37_02630</name>
</gene>
<feature type="region of interest" description="Disordered" evidence="1">
    <location>
        <begin position="35"/>
        <end position="62"/>
    </location>
</feature>
<comment type="caution">
    <text evidence="2">The sequence shown here is derived from an EMBL/GenBank/DDBJ whole genome shotgun (WGS) entry which is preliminary data.</text>
</comment>
<evidence type="ECO:0000256" key="1">
    <source>
        <dbReference type="SAM" id="MobiDB-lite"/>
    </source>
</evidence>
<accession>A0A7X9HSU2</accession>
<dbReference type="Proteomes" id="UP000590542">
    <property type="component" value="Unassembled WGS sequence"/>
</dbReference>